<dbReference type="EMBL" id="JPEO01000001">
    <property type="protein sequence ID" value="KFZ39145.1"/>
    <property type="molecule type" value="Genomic_DNA"/>
</dbReference>
<dbReference type="PANTHER" id="PTHR42925">
    <property type="entry name" value="MULTIDRUG AND TOXIN EFFLUX PROTEIN MATE FAMILY"/>
    <property type="match status" value="1"/>
</dbReference>
<dbReference type="Pfam" id="PF01554">
    <property type="entry name" value="MatE"/>
    <property type="match status" value="2"/>
</dbReference>
<feature type="transmembrane region" description="Helical" evidence="7">
    <location>
        <begin position="89"/>
        <end position="110"/>
    </location>
</feature>
<dbReference type="RefSeq" id="WP_037439045.1">
    <property type="nucleotide sequence ID" value="NZ_JPEO01000001.1"/>
</dbReference>
<feature type="transmembrane region" description="Helical" evidence="7">
    <location>
        <begin position="12"/>
        <end position="37"/>
    </location>
</feature>
<dbReference type="AlphaFoldDB" id="A0A094JGP9"/>
<feature type="transmembrane region" description="Helical" evidence="7">
    <location>
        <begin position="57"/>
        <end position="77"/>
    </location>
</feature>
<feature type="transmembrane region" description="Helical" evidence="7">
    <location>
        <begin position="385"/>
        <end position="405"/>
    </location>
</feature>
<dbReference type="PIRSF" id="PIRSF006603">
    <property type="entry name" value="DinF"/>
    <property type="match status" value="1"/>
</dbReference>
<keyword evidence="6 7" id="KW-0472">Membrane</keyword>
<dbReference type="GO" id="GO:0005886">
    <property type="term" value="C:plasma membrane"/>
    <property type="evidence" value="ECO:0007669"/>
    <property type="project" value="UniProtKB-SubCell"/>
</dbReference>
<dbReference type="NCBIfam" id="TIGR00797">
    <property type="entry name" value="matE"/>
    <property type="match status" value="1"/>
</dbReference>
<evidence type="ECO:0000313" key="8">
    <source>
        <dbReference type="EMBL" id="KFZ39145.1"/>
    </source>
</evidence>
<name>A0A094JGP9_9GAMM</name>
<sequence length="454" mass="49428">MTHQAQQGPGSLFSLTWPLFIDIALHFATGAMNTFMMGQINFADVAALAVGNQVFDLAITVFSFVSIGSSVVLTQYLGAKRFDDAKVVLHSAIGFNLLIGLLAAIVILTGAGPILQMMNLPAHLLGDGQLYLTIIGLCLLPEAAALCLAATLRAHGHTRQAMYATLLVNLVTFISNLTLLYGWFGLPQLGVAGVAISTVVGRLIGIVFLIWLVQKRAGIQLLPKLLLHPSKDKLRKVLRIGLPAAGENLSWMLQFMVITSFVGLLGETALATHSYYFQICLFMMLFGISIGLGNEIIIGYLIGGRQFDSAYARLLKTLKLGIIVTFIVACCAAVIGRQAVSFFSDDATIIQQISMLFLISIIMEPGRTFNLVVINALRATGDAHFPLLMALCSMWGIAVPLSYYFGIHEGMGLVGIWIGLVCDEWVRGLAMLWRWRSRRWQSKSLIDDATPLAH</sequence>
<evidence type="ECO:0000256" key="6">
    <source>
        <dbReference type="ARBA" id="ARBA00023136"/>
    </source>
</evidence>
<keyword evidence="4 7" id="KW-0812">Transmembrane</keyword>
<comment type="caution">
    <text evidence="8">The sequence shown here is derived from an EMBL/GenBank/DDBJ whole genome shotgun (WGS) entry which is preliminary data.</text>
</comment>
<accession>A0A094JGP9</accession>
<reference evidence="8 9" key="1">
    <citation type="submission" date="2014-06" db="EMBL/GenBank/DDBJ databases">
        <title>Shewanella sp. YQH10.</title>
        <authorList>
            <person name="Liu Y."/>
            <person name="Zeng R."/>
        </authorList>
    </citation>
    <scope>NUCLEOTIDE SEQUENCE [LARGE SCALE GENOMIC DNA]</scope>
    <source>
        <strain evidence="8 9">YQH10</strain>
    </source>
</reference>
<dbReference type="Proteomes" id="UP000029264">
    <property type="component" value="Unassembled WGS sequence"/>
</dbReference>
<gene>
    <name evidence="8" type="ORF">HR45_01735</name>
</gene>
<evidence type="ECO:0000256" key="3">
    <source>
        <dbReference type="ARBA" id="ARBA00022475"/>
    </source>
</evidence>
<dbReference type="GO" id="GO:0042910">
    <property type="term" value="F:xenobiotic transmembrane transporter activity"/>
    <property type="evidence" value="ECO:0007669"/>
    <property type="project" value="InterPro"/>
</dbReference>
<evidence type="ECO:0000256" key="7">
    <source>
        <dbReference type="SAM" id="Phobius"/>
    </source>
</evidence>
<dbReference type="GO" id="GO:0015297">
    <property type="term" value="F:antiporter activity"/>
    <property type="evidence" value="ECO:0007669"/>
    <property type="project" value="InterPro"/>
</dbReference>
<dbReference type="InterPro" id="IPR047135">
    <property type="entry name" value="YsiQ"/>
</dbReference>
<feature type="transmembrane region" description="Helical" evidence="7">
    <location>
        <begin position="164"/>
        <end position="184"/>
    </location>
</feature>
<dbReference type="InterPro" id="IPR048279">
    <property type="entry name" value="MdtK-like"/>
</dbReference>
<dbReference type="CDD" id="cd13134">
    <property type="entry name" value="MATE_like_8"/>
    <property type="match status" value="1"/>
</dbReference>
<dbReference type="eggNOG" id="COG0534">
    <property type="taxonomic scope" value="Bacteria"/>
</dbReference>
<keyword evidence="3" id="KW-1003">Cell membrane</keyword>
<protein>
    <submittedName>
        <fullName evidence="8">Multidrug transporter MatE</fullName>
    </submittedName>
</protein>
<evidence type="ECO:0000313" key="9">
    <source>
        <dbReference type="Proteomes" id="UP000029264"/>
    </source>
</evidence>
<dbReference type="STRING" id="1515746.HR45_01735"/>
<keyword evidence="9" id="KW-1185">Reference proteome</keyword>
<comment type="subcellular location">
    <subcellularLocation>
        <location evidence="1">Cell inner membrane</location>
        <topology evidence="1">Multi-pass membrane protein</topology>
    </subcellularLocation>
</comment>
<feature type="transmembrane region" description="Helical" evidence="7">
    <location>
        <begin position="275"/>
        <end position="302"/>
    </location>
</feature>
<organism evidence="8 9">
    <name type="scientific">Shewanella mangrovi</name>
    <dbReference type="NCBI Taxonomy" id="1515746"/>
    <lineage>
        <taxon>Bacteria</taxon>
        <taxon>Pseudomonadati</taxon>
        <taxon>Pseudomonadota</taxon>
        <taxon>Gammaproteobacteria</taxon>
        <taxon>Alteromonadales</taxon>
        <taxon>Shewanellaceae</taxon>
        <taxon>Shewanella</taxon>
    </lineage>
</organism>
<feature type="transmembrane region" description="Helical" evidence="7">
    <location>
        <begin position="314"/>
        <end position="335"/>
    </location>
</feature>
<feature type="transmembrane region" description="Helical" evidence="7">
    <location>
        <begin position="411"/>
        <end position="433"/>
    </location>
</feature>
<evidence type="ECO:0000256" key="2">
    <source>
        <dbReference type="ARBA" id="ARBA00022448"/>
    </source>
</evidence>
<feature type="transmembrane region" description="Helical" evidence="7">
    <location>
        <begin position="130"/>
        <end position="152"/>
    </location>
</feature>
<keyword evidence="2" id="KW-0813">Transport</keyword>
<evidence type="ECO:0000256" key="4">
    <source>
        <dbReference type="ARBA" id="ARBA00022692"/>
    </source>
</evidence>
<dbReference type="InterPro" id="IPR002528">
    <property type="entry name" value="MATE_fam"/>
</dbReference>
<keyword evidence="5 7" id="KW-1133">Transmembrane helix</keyword>
<dbReference type="OrthoDB" id="9806302at2"/>
<dbReference type="PANTHER" id="PTHR42925:SF1">
    <property type="entry name" value="VIRULENCE FACTOR MVIN"/>
    <property type="match status" value="1"/>
</dbReference>
<feature type="transmembrane region" description="Helical" evidence="7">
    <location>
        <begin position="240"/>
        <end position="263"/>
    </location>
</feature>
<feature type="transmembrane region" description="Helical" evidence="7">
    <location>
        <begin position="190"/>
        <end position="213"/>
    </location>
</feature>
<evidence type="ECO:0000256" key="1">
    <source>
        <dbReference type="ARBA" id="ARBA00004429"/>
    </source>
</evidence>
<proteinExistence type="predicted"/>
<evidence type="ECO:0000256" key="5">
    <source>
        <dbReference type="ARBA" id="ARBA00022989"/>
    </source>
</evidence>